<comment type="caution">
    <text evidence="2">The sequence shown here is derived from an EMBL/GenBank/DDBJ whole genome shotgun (WGS) entry which is preliminary data.</text>
</comment>
<dbReference type="Proteomes" id="UP001590950">
    <property type="component" value="Unassembled WGS sequence"/>
</dbReference>
<dbReference type="InterPro" id="IPR045063">
    <property type="entry name" value="Dynamin_N"/>
</dbReference>
<gene>
    <name evidence="2" type="ORF">N7G274_004318</name>
</gene>
<dbReference type="EMBL" id="JBEFKJ010000012">
    <property type="protein sequence ID" value="KAL2043258.1"/>
    <property type="molecule type" value="Genomic_DNA"/>
</dbReference>
<proteinExistence type="predicted"/>
<sequence>MKNTGSHFGLANPDLLEKIDQLFTCNVGEHVDLPQLLVVGDQSSGKSSVLEALTKLPFLRESGLCTRFATQITFRRSQKTRVTVSVIPAQDVSEEHKTAARAWTMNDLRSLDASSFADIMKQVCGFSAISLQW</sequence>
<dbReference type="Pfam" id="PF00350">
    <property type="entry name" value="Dynamin_N"/>
    <property type="match status" value="1"/>
</dbReference>
<reference evidence="2 3" key="1">
    <citation type="submission" date="2024-09" db="EMBL/GenBank/DDBJ databases">
        <title>Rethinking Asexuality: The Enigmatic Case of Functional Sexual Genes in Lepraria (Stereocaulaceae).</title>
        <authorList>
            <person name="Doellman M."/>
            <person name="Sun Y."/>
            <person name="Barcenas-Pena A."/>
            <person name="Lumbsch H.T."/>
            <person name="Grewe F."/>
        </authorList>
    </citation>
    <scope>NUCLEOTIDE SEQUENCE [LARGE SCALE GENOMIC DNA]</scope>
    <source>
        <strain evidence="2 3">Mercado 3170</strain>
    </source>
</reference>
<protein>
    <recommendedName>
        <fullName evidence="1">Dynamin N-terminal domain-containing protein</fullName>
    </recommendedName>
</protein>
<accession>A0ABR4ABV6</accession>
<dbReference type="InterPro" id="IPR022812">
    <property type="entry name" value="Dynamin"/>
</dbReference>
<feature type="domain" description="Dynamin N-terminal" evidence="1">
    <location>
        <begin position="37"/>
        <end position="86"/>
    </location>
</feature>
<dbReference type="InterPro" id="IPR027417">
    <property type="entry name" value="P-loop_NTPase"/>
</dbReference>
<dbReference type="Gene3D" id="3.40.50.300">
    <property type="entry name" value="P-loop containing nucleotide triphosphate hydrolases"/>
    <property type="match status" value="1"/>
</dbReference>
<dbReference type="PRINTS" id="PR00195">
    <property type="entry name" value="DYNAMIN"/>
</dbReference>
<dbReference type="SUPFAM" id="SSF52540">
    <property type="entry name" value="P-loop containing nucleoside triphosphate hydrolases"/>
    <property type="match status" value="1"/>
</dbReference>
<evidence type="ECO:0000313" key="3">
    <source>
        <dbReference type="Proteomes" id="UP001590950"/>
    </source>
</evidence>
<evidence type="ECO:0000313" key="2">
    <source>
        <dbReference type="EMBL" id="KAL2043258.1"/>
    </source>
</evidence>
<evidence type="ECO:0000259" key="1">
    <source>
        <dbReference type="Pfam" id="PF00350"/>
    </source>
</evidence>
<organism evidence="2 3">
    <name type="scientific">Stereocaulon virgatum</name>
    <dbReference type="NCBI Taxonomy" id="373712"/>
    <lineage>
        <taxon>Eukaryota</taxon>
        <taxon>Fungi</taxon>
        <taxon>Dikarya</taxon>
        <taxon>Ascomycota</taxon>
        <taxon>Pezizomycotina</taxon>
        <taxon>Lecanoromycetes</taxon>
        <taxon>OSLEUM clade</taxon>
        <taxon>Lecanoromycetidae</taxon>
        <taxon>Lecanorales</taxon>
        <taxon>Lecanorineae</taxon>
        <taxon>Stereocaulaceae</taxon>
        <taxon>Stereocaulon</taxon>
    </lineage>
</organism>
<keyword evidence="3" id="KW-1185">Reference proteome</keyword>
<name>A0ABR4ABV6_9LECA</name>